<evidence type="ECO:0008006" key="3">
    <source>
        <dbReference type="Google" id="ProtNLM"/>
    </source>
</evidence>
<dbReference type="EMBL" id="WQNF01000007">
    <property type="protein sequence ID" value="MVT66032.1"/>
    <property type="molecule type" value="Genomic_DNA"/>
</dbReference>
<protein>
    <recommendedName>
        <fullName evidence="3">Serine/threonine protein phosphatase</fullName>
    </recommendedName>
</protein>
<organism evidence="1 2">
    <name type="scientific">Bradyrhizobium pachyrhizi</name>
    <dbReference type="NCBI Taxonomy" id="280333"/>
    <lineage>
        <taxon>Bacteria</taxon>
        <taxon>Pseudomonadati</taxon>
        <taxon>Pseudomonadota</taxon>
        <taxon>Alphaproteobacteria</taxon>
        <taxon>Hyphomicrobiales</taxon>
        <taxon>Nitrobacteraceae</taxon>
        <taxon>Bradyrhizobium</taxon>
    </lineage>
</organism>
<evidence type="ECO:0000313" key="2">
    <source>
        <dbReference type="Proteomes" id="UP000436468"/>
    </source>
</evidence>
<proteinExistence type="predicted"/>
<dbReference type="InterPro" id="IPR036457">
    <property type="entry name" value="PPM-type-like_dom_sf"/>
</dbReference>
<gene>
    <name evidence="1" type="ORF">GPL21_13045</name>
</gene>
<evidence type="ECO:0000313" key="1">
    <source>
        <dbReference type="EMBL" id="MVT66032.1"/>
    </source>
</evidence>
<reference evidence="1 2" key="1">
    <citation type="submission" date="2019-12" db="EMBL/GenBank/DDBJ databases">
        <title>Draft genome sequences Bradyrhizobium cajani AMBPC1010, Bradyrhizobium pachyrhizi AMBPC1040 and Bradyrhizobium yuanmingense ALSPC3051, three plant growth promoting strains isolated from nodules of Cajanus cajan L. in Dominican Republic.</title>
        <authorList>
            <person name="Flores-Felix J.D."/>
            <person name="Araujo J."/>
            <person name="Diaz-Alcantara C."/>
            <person name="Gonzalez-Andres F."/>
            <person name="Velazquez E."/>
        </authorList>
    </citation>
    <scope>NUCLEOTIDE SEQUENCE [LARGE SCALE GENOMIC DNA]</scope>
    <source>
        <strain evidence="1 2">1040</strain>
    </source>
</reference>
<sequence length="248" mass="27090">MLLSERGMEINWRSEQGKRTRDNRDCGGVGVRADAVLCLLLDGSTSGPTSGDLARQIIRDVVDWYVATDEAATAECLSAQLRRTHRSLSWRFPRDSASYLLVHMPNTGTALVLHAGDCLLGSREQNGAVHWFTKPHTLANPIGDVPFDEIARSPARNRLTRSFRAREFIPAEVNKITAESGKSFVAATDGFWAELSAGEQAMFLQGDDVAIAAGGDDRSALQIGCLNEPGTKIQFVKNAADNLYIKRS</sequence>
<keyword evidence="2" id="KW-1185">Reference proteome</keyword>
<dbReference type="Gene3D" id="3.60.40.10">
    <property type="entry name" value="PPM-type phosphatase domain"/>
    <property type="match status" value="1"/>
</dbReference>
<name>A0A844SRP5_9BRAD</name>
<comment type="caution">
    <text evidence="1">The sequence shown here is derived from an EMBL/GenBank/DDBJ whole genome shotgun (WGS) entry which is preliminary data.</text>
</comment>
<dbReference type="SUPFAM" id="SSF81606">
    <property type="entry name" value="PP2C-like"/>
    <property type="match status" value="1"/>
</dbReference>
<dbReference type="Proteomes" id="UP000436468">
    <property type="component" value="Unassembled WGS sequence"/>
</dbReference>
<dbReference type="AlphaFoldDB" id="A0A844SRP5"/>
<accession>A0A844SRP5</accession>